<dbReference type="AlphaFoldDB" id="A0A8H4XFE7"/>
<reference evidence="2" key="2">
    <citation type="submission" date="2020-05" db="EMBL/GenBank/DDBJ databases">
        <authorList>
            <person name="Kim H.-S."/>
            <person name="Proctor R.H."/>
            <person name="Brown D.W."/>
        </authorList>
    </citation>
    <scope>NUCLEOTIDE SEQUENCE</scope>
    <source>
        <strain evidence="2">NRRL 20472</strain>
    </source>
</reference>
<dbReference type="OrthoDB" id="10538481at2759"/>
<sequence>MDRGAENRGEHDTPECRHCSSSLERHQNVWVCISGECPYRHLPLSWETTSEDDIARQAYPSTQASGHAISAEDRSATITDEQDGNSGDRMSLDGTREVILIWPGADTASSDSSREFPSNVNGTQGSHFSAAQDSAEEHDVSHGEATDSSEGDGRMDIDTIDVEVHQDATSSWVNERNIVGREERHSEVVQVLRSDILNGLAIPVPMVASEVEQVLELSDDEDMEE</sequence>
<evidence type="ECO:0000313" key="3">
    <source>
        <dbReference type="Proteomes" id="UP000622797"/>
    </source>
</evidence>
<keyword evidence="3" id="KW-1185">Reference proteome</keyword>
<evidence type="ECO:0000313" key="2">
    <source>
        <dbReference type="EMBL" id="KAF4972124.1"/>
    </source>
</evidence>
<feature type="compositionally biased region" description="Basic and acidic residues" evidence="1">
    <location>
        <begin position="135"/>
        <end position="155"/>
    </location>
</feature>
<name>A0A8H4XFE7_9HYPO</name>
<evidence type="ECO:0000256" key="1">
    <source>
        <dbReference type="SAM" id="MobiDB-lite"/>
    </source>
</evidence>
<accession>A0A8H4XFE7</accession>
<comment type="caution">
    <text evidence="2">The sequence shown here is derived from an EMBL/GenBank/DDBJ whole genome shotgun (WGS) entry which is preliminary data.</text>
</comment>
<dbReference type="EMBL" id="JABEXW010000068">
    <property type="protein sequence ID" value="KAF4972124.1"/>
    <property type="molecule type" value="Genomic_DNA"/>
</dbReference>
<protein>
    <submittedName>
        <fullName evidence="2">Uncharacterized protein</fullName>
    </submittedName>
</protein>
<feature type="region of interest" description="Disordered" evidence="1">
    <location>
        <begin position="60"/>
        <end position="91"/>
    </location>
</feature>
<feature type="compositionally biased region" description="Polar residues" evidence="1">
    <location>
        <begin position="107"/>
        <end position="132"/>
    </location>
</feature>
<proteinExistence type="predicted"/>
<organism evidence="2 3">
    <name type="scientific">Fusarium sarcochroum</name>
    <dbReference type="NCBI Taxonomy" id="1208366"/>
    <lineage>
        <taxon>Eukaryota</taxon>
        <taxon>Fungi</taxon>
        <taxon>Dikarya</taxon>
        <taxon>Ascomycota</taxon>
        <taxon>Pezizomycotina</taxon>
        <taxon>Sordariomycetes</taxon>
        <taxon>Hypocreomycetidae</taxon>
        <taxon>Hypocreales</taxon>
        <taxon>Nectriaceae</taxon>
        <taxon>Fusarium</taxon>
        <taxon>Fusarium lateritium species complex</taxon>
    </lineage>
</organism>
<dbReference type="Proteomes" id="UP000622797">
    <property type="component" value="Unassembled WGS sequence"/>
</dbReference>
<feature type="region of interest" description="Disordered" evidence="1">
    <location>
        <begin position="105"/>
        <end position="155"/>
    </location>
</feature>
<gene>
    <name evidence="2" type="ORF">FSARC_1264</name>
</gene>
<reference evidence="2" key="1">
    <citation type="journal article" date="2020" name="BMC Genomics">
        <title>Correction to: Identification and distribution of gene clusters required for synthesis of sphingolipid metabolism inhibitors in diverse species of the filamentous fungus Fusarium.</title>
        <authorList>
            <person name="Kim H.S."/>
            <person name="Lohmar J.M."/>
            <person name="Busman M."/>
            <person name="Brown D.W."/>
            <person name="Naumann T.A."/>
            <person name="Divon H.H."/>
            <person name="Lysoe E."/>
            <person name="Uhlig S."/>
            <person name="Proctor R.H."/>
        </authorList>
    </citation>
    <scope>NUCLEOTIDE SEQUENCE</scope>
    <source>
        <strain evidence="2">NRRL 20472</strain>
    </source>
</reference>